<comment type="caution">
    <text evidence="1">The sequence shown here is derived from an EMBL/GenBank/DDBJ whole genome shotgun (WGS) entry which is preliminary data.</text>
</comment>
<organism evidence="1 2">
    <name type="scientific">Zalaria obscura</name>
    <dbReference type="NCBI Taxonomy" id="2024903"/>
    <lineage>
        <taxon>Eukaryota</taxon>
        <taxon>Fungi</taxon>
        <taxon>Dikarya</taxon>
        <taxon>Ascomycota</taxon>
        <taxon>Pezizomycotina</taxon>
        <taxon>Dothideomycetes</taxon>
        <taxon>Dothideomycetidae</taxon>
        <taxon>Dothideales</taxon>
        <taxon>Zalariaceae</taxon>
        <taxon>Zalaria</taxon>
    </lineage>
</organism>
<proteinExistence type="predicted"/>
<keyword evidence="1" id="KW-0808">Transferase</keyword>
<reference evidence="1" key="1">
    <citation type="submission" date="2024-02" db="EMBL/GenBank/DDBJ databases">
        <title>Metagenome Assembled Genome of Zalaria obscura JY119.</title>
        <authorList>
            <person name="Vighnesh L."/>
            <person name="Jagadeeshwari U."/>
            <person name="Venkata Ramana C."/>
            <person name="Sasikala C."/>
        </authorList>
    </citation>
    <scope>NUCLEOTIDE SEQUENCE</scope>
    <source>
        <strain evidence="1">JY119</strain>
    </source>
</reference>
<keyword evidence="2" id="KW-1185">Reference proteome</keyword>
<dbReference type="EMBL" id="JAMKPW020000044">
    <property type="protein sequence ID" value="KAK8192649.1"/>
    <property type="molecule type" value="Genomic_DNA"/>
</dbReference>
<evidence type="ECO:0000313" key="1">
    <source>
        <dbReference type="EMBL" id="KAK8192649.1"/>
    </source>
</evidence>
<dbReference type="EC" id="2.7.1.6" evidence="1"/>
<protein>
    <submittedName>
        <fullName evidence="1">Galactokinase</fullName>
        <ecNumber evidence="1">2.7.1.6</ecNumber>
    </submittedName>
</protein>
<gene>
    <name evidence="1" type="primary">GAL1</name>
    <name evidence="1" type="ORF">M8818_007821</name>
</gene>
<accession>A0ACC3S2Q9</accession>
<name>A0ACC3S2Q9_9PEZI</name>
<evidence type="ECO:0000313" key="2">
    <source>
        <dbReference type="Proteomes" id="UP001320706"/>
    </source>
</evidence>
<sequence length="526" mass="56827">MDTHVPVTSSLSDIYPSDALPVQQQRWTNLLSSFKSHYGKPAEYVSRSPGRVNIIGEHIDYSLYEVIPMAVTADVLIAVAVTKGSGENKVRIANVNEEKFPTREFEMAADGEVDIDAASHEWTNYFKSGLHGATELLRKKSNGKIGSISMSILVDGTIPSGGGLSSSAAFVCASALAVMKAYGTSSVDKKELVELAIVSERSVGVNSGGMDQSASVFSLRGSALYVSFLPELSARAISFPKTHTPLTFVIAQSFVAADKHVTAPVCYNLRVVECTLAALVLAKACRAGALPTDSSPLGASLRGFQDAFFASKDNGAGMGTDGADLDSRAAQLSKLVTMVEDYLPQEEGYTRSQISEILGVDIAELEKKYMTKFPVRAERFKLRQRALHVFSEAARVLEFMDKLESEAPEDEKESQALLQSLGDLLNKTQDSCRDVYECSCPELDEICQLARGAGAYGSRLTGAGWGGCSVHLVPQDKVEAVKKAWVEKYYKKHFPDITEEKLDEAIVVSKPGSGSSLFLVEGRESV</sequence>
<dbReference type="Proteomes" id="UP001320706">
    <property type="component" value="Unassembled WGS sequence"/>
</dbReference>